<dbReference type="InterPro" id="IPR043128">
    <property type="entry name" value="Rev_trsase/Diguanyl_cyclase"/>
</dbReference>
<organism evidence="1 2">
    <name type="scientific">Tanacetum coccineum</name>
    <dbReference type="NCBI Taxonomy" id="301880"/>
    <lineage>
        <taxon>Eukaryota</taxon>
        <taxon>Viridiplantae</taxon>
        <taxon>Streptophyta</taxon>
        <taxon>Embryophyta</taxon>
        <taxon>Tracheophyta</taxon>
        <taxon>Spermatophyta</taxon>
        <taxon>Magnoliopsida</taxon>
        <taxon>eudicotyledons</taxon>
        <taxon>Gunneridae</taxon>
        <taxon>Pentapetalae</taxon>
        <taxon>asterids</taxon>
        <taxon>campanulids</taxon>
        <taxon>Asterales</taxon>
        <taxon>Asteraceae</taxon>
        <taxon>Asteroideae</taxon>
        <taxon>Anthemideae</taxon>
        <taxon>Anthemidinae</taxon>
        <taxon>Tanacetum</taxon>
    </lineage>
</organism>
<reference evidence="1" key="1">
    <citation type="journal article" date="2022" name="Int. J. Mol. Sci.">
        <title>Draft Genome of Tanacetum Coccineum: Genomic Comparison of Closely Related Tanacetum-Family Plants.</title>
        <authorList>
            <person name="Yamashiro T."/>
            <person name="Shiraishi A."/>
            <person name="Nakayama K."/>
            <person name="Satake H."/>
        </authorList>
    </citation>
    <scope>NUCLEOTIDE SEQUENCE</scope>
</reference>
<protein>
    <recommendedName>
        <fullName evidence="3">Reverse transcriptase domain-containing protein</fullName>
    </recommendedName>
</protein>
<reference evidence="1" key="2">
    <citation type="submission" date="2022-01" db="EMBL/GenBank/DDBJ databases">
        <authorList>
            <person name="Yamashiro T."/>
            <person name="Shiraishi A."/>
            <person name="Satake H."/>
            <person name="Nakayama K."/>
        </authorList>
    </citation>
    <scope>NUCLEOTIDE SEQUENCE</scope>
</reference>
<evidence type="ECO:0008006" key="3">
    <source>
        <dbReference type="Google" id="ProtNLM"/>
    </source>
</evidence>
<dbReference type="Proteomes" id="UP001151760">
    <property type="component" value="Unassembled WGS sequence"/>
</dbReference>
<dbReference type="InterPro" id="IPR053134">
    <property type="entry name" value="RNA-dir_DNA_polymerase"/>
</dbReference>
<sequence>MGTFRPVVLRYDMYGIVDPNMQNEFGISSWRGSRVDGRSYLLSGAIDGSEANRIIRDSKLEFENSRFTFDLVPLSYESVDVVVGENWLLRHKAERDLVGFTPRRRIGFHMKLVKGAMPICEGSCRLTFLERKEVWNDCRSCKVRVGSNGNLLWEASILYHEKKDTLKFTTMPFGLTNAPAIFMELMSRMIVESLKEEKMYMKFSNNVEAEHRGSYLDVEGIKWVLKKDCMTNVMLYRGVGRRSEAKNEFEIDVRRSDLVLMPQVVKSRDEIFSRWGYCDNHDLSSFDVVVGMDWLSKRKFVIVFHEKVVRIPSEGDEILRVHGEQEEHGVHLKLVLELLRKEKLYAKFTKSEIVRNWEVPTTPSESSVKDKILATLSETSKVENVPAKMLRDLNQQMENRADDGESCDVKDFLACCNSLRYLSENEIESSWILSLNFQGQSSEYDKANIVTDALSRKERVKPRRVRAMSMTIQYRLRGMILAAQRIYIDEIISSNEILVMINSD</sequence>
<keyword evidence="2" id="KW-1185">Reference proteome</keyword>
<dbReference type="EMBL" id="BQNB010012205">
    <property type="protein sequence ID" value="GJT00564.1"/>
    <property type="molecule type" value="Genomic_DNA"/>
</dbReference>
<gene>
    <name evidence="1" type="ORF">Tco_0821733</name>
</gene>
<dbReference type="SUPFAM" id="SSF56672">
    <property type="entry name" value="DNA/RNA polymerases"/>
    <property type="match status" value="1"/>
</dbReference>
<dbReference type="Gene3D" id="3.30.70.270">
    <property type="match status" value="1"/>
</dbReference>
<name>A0ABQ5AHW2_9ASTR</name>
<accession>A0ABQ5AHW2</accession>
<dbReference type="Pfam" id="PF08284">
    <property type="entry name" value="RVP_2"/>
    <property type="match status" value="2"/>
</dbReference>
<comment type="caution">
    <text evidence="1">The sequence shown here is derived from an EMBL/GenBank/DDBJ whole genome shotgun (WGS) entry which is preliminary data.</text>
</comment>
<dbReference type="PANTHER" id="PTHR24559">
    <property type="entry name" value="TRANSPOSON TY3-I GAG-POL POLYPROTEIN"/>
    <property type="match status" value="1"/>
</dbReference>
<dbReference type="PANTHER" id="PTHR24559:SF427">
    <property type="entry name" value="RNA-DIRECTED DNA POLYMERASE"/>
    <property type="match status" value="1"/>
</dbReference>
<dbReference type="InterPro" id="IPR043502">
    <property type="entry name" value="DNA/RNA_pol_sf"/>
</dbReference>
<evidence type="ECO:0000313" key="1">
    <source>
        <dbReference type="EMBL" id="GJT00564.1"/>
    </source>
</evidence>
<proteinExistence type="predicted"/>
<evidence type="ECO:0000313" key="2">
    <source>
        <dbReference type="Proteomes" id="UP001151760"/>
    </source>
</evidence>